<reference evidence="2" key="1">
    <citation type="submission" date="2017-02" db="UniProtKB">
        <authorList>
            <consortium name="WormBaseParasite"/>
        </authorList>
    </citation>
    <scope>IDENTIFICATION</scope>
</reference>
<dbReference type="Pfam" id="PF03567">
    <property type="entry name" value="Sulfotransfer_2"/>
    <property type="match status" value="1"/>
</dbReference>
<accession>A0A0N5A163</accession>
<proteinExistence type="predicted"/>
<dbReference type="InterPro" id="IPR005331">
    <property type="entry name" value="Sulfotransferase"/>
</dbReference>
<organism evidence="1 2">
    <name type="scientific">Parastrongyloides trichosuri</name>
    <name type="common">Possum-specific nematode worm</name>
    <dbReference type="NCBI Taxonomy" id="131310"/>
    <lineage>
        <taxon>Eukaryota</taxon>
        <taxon>Metazoa</taxon>
        <taxon>Ecdysozoa</taxon>
        <taxon>Nematoda</taxon>
        <taxon>Chromadorea</taxon>
        <taxon>Rhabditida</taxon>
        <taxon>Tylenchina</taxon>
        <taxon>Panagrolaimomorpha</taxon>
        <taxon>Strongyloidoidea</taxon>
        <taxon>Strongyloididae</taxon>
        <taxon>Parastrongyloides</taxon>
    </lineage>
</organism>
<dbReference type="PANTHER" id="PTHR22900:SF5">
    <property type="entry name" value="PROTEIN CBG14245"/>
    <property type="match status" value="1"/>
</dbReference>
<name>A0A0N5A163_PARTI</name>
<dbReference type="PANTHER" id="PTHR22900">
    <property type="entry name" value="PROTEIN CBG14245-RELATED"/>
    <property type="match status" value="1"/>
</dbReference>
<sequence>MDEREFTKWILNNMDLIVKDNKDPLPKASSFGAISNNIENICDNEPKTCVKKFIHLETRIRSSPKYNIAACLIQKNMSTVLQAIMCFLYDEVRFLSNERSLTRESNNIRLCRKNNEFNNVDKAIKNSNNSWTLLAFSRHPTDRFLSNFIDRCIRKPTKGIYSCNNCKFNMTCFIIKEYEHMIHEQNAIVMRKDFEDMHFFPQNWRCDFHKKLNNYSIIKYKNKNEKELAEVIKSLNDLLYRQNIGNSSLDFIKKEMLKSKTMHTTIDSKVRTYLEDRLISSSFLMEYIVRMYYYDYKLFNYSIPLLNFAF</sequence>
<dbReference type="InterPro" id="IPR007669">
    <property type="entry name" value="Chst-1-like"/>
</dbReference>
<evidence type="ECO:0000313" key="2">
    <source>
        <dbReference type="WBParaSite" id="PTRK_0001536300.1"/>
    </source>
</evidence>
<dbReference type="WBParaSite" id="PTRK_0001536300.1">
    <property type="protein sequence ID" value="PTRK_0001536300.1"/>
    <property type="gene ID" value="PTRK_0001536300"/>
</dbReference>
<dbReference type="AlphaFoldDB" id="A0A0N5A163"/>
<dbReference type="GO" id="GO:0047756">
    <property type="term" value="F:chondroitin 4-sulfotransferase activity"/>
    <property type="evidence" value="ECO:0007669"/>
    <property type="project" value="InterPro"/>
</dbReference>
<dbReference type="Proteomes" id="UP000038045">
    <property type="component" value="Unplaced"/>
</dbReference>
<dbReference type="GO" id="GO:0050650">
    <property type="term" value="P:chondroitin sulfate proteoglycan biosynthetic process"/>
    <property type="evidence" value="ECO:0007669"/>
    <property type="project" value="InterPro"/>
</dbReference>
<keyword evidence="1" id="KW-1185">Reference proteome</keyword>
<dbReference type="GO" id="GO:0016020">
    <property type="term" value="C:membrane"/>
    <property type="evidence" value="ECO:0007669"/>
    <property type="project" value="InterPro"/>
</dbReference>
<protein>
    <submittedName>
        <fullName evidence="2">Uncharacterized protein</fullName>
    </submittedName>
</protein>
<dbReference type="GO" id="GO:1902884">
    <property type="term" value="P:positive regulation of response to oxidative stress"/>
    <property type="evidence" value="ECO:0007669"/>
    <property type="project" value="InterPro"/>
</dbReference>
<evidence type="ECO:0000313" key="1">
    <source>
        <dbReference type="Proteomes" id="UP000038045"/>
    </source>
</evidence>